<gene>
    <name evidence="2" type="ORF">RDWZM_003570</name>
</gene>
<accession>A0A9Q0RST4</accession>
<dbReference type="Proteomes" id="UP001142055">
    <property type="component" value="Chromosome 1"/>
</dbReference>
<protein>
    <submittedName>
        <fullName evidence="2">Uncharacterized protein</fullName>
    </submittedName>
</protein>
<keyword evidence="1" id="KW-0472">Membrane</keyword>
<evidence type="ECO:0000256" key="1">
    <source>
        <dbReference type="SAM" id="Phobius"/>
    </source>
</evidence>
<keyword evidence="1" id="KW-1133">Transmembrane helix</keyword>
<sequence>MFPDFRPDHNCIFLPRYTWKSEILHPKEKRDWLLNLFFSKPDYADVHRKVYYAGYFGAKAGGGALTYGIVAASVANMRGQKDDAWNHLIAGASIGFIGGYANKSSAAGAITAVIFGIGGVLLKQFYVTGRSLTQFADKGELNFMEPETHDYRYASIWLNSFDTKTRSERYW</sequence>
<reference evidence="2" key="1">
    <citation type="submission" date="2022-12" db="EMBL/GenBank/DDBJ databases">
        <title>Genome assemblies of Blomia tropicalis.</title>
        <authorList>
            <person name="Cui Y."/>
        </authorList>
    </citation>
    <scope>NUCLEOTIDE SEQUENCE</scope>
    <source>
        <tissue evidence="2">Adult mites</tissue>
    </source>
</reference>
<organism evidence="2 3">
    <name type="scientific">Blomia tropicalis</name>
    <name type="common">Mite</name>
    <dbReference type="NCBI Taxonomy" id="40697"/>
    <lineage>
        <taxon>Eukaryota</taxon>
        <taxon>Metazoa</taxon>
        <taxon>Ecdysozoa</taxon>
        <taxon>Arthropoda</taxon>
        <taxon>Chelicerata</taxon>
        <taxon>Arachnida</taxon>
        <taxon>Acari</taxon>
        <taxon>Acariformes</taxon>
        <taxon>Sarcoptiformes</taxon>
        <taxon>Astigmata</taxon>
        <taxon>Glycyphagoidea</taxon>
        <taxon>Echimyopodidae</taxon>
        <taxon>Blomia</taxon>
    </lineage>
</organism>
<feature type="transmembrane region" description="Helical" evidence="1">
    <location>
        <begin position="50"/>
        <end position="72"/>
    </location>
</feature>
<evidence type="ECO:0000313" key="2">
    <source>
        <dbReference type="EMBL" id="KAJ6225025.1"/>
    </source>
</evidence>
<feature type="transmembrane region" description="Helical" evidence="1">
    <location>
        <begin position="107"/>
        <end position="126"/>
    </location>
</feature>
<keyword evidence="1" id="KW-0812">Transmembrane</keyword>
<dbReference type="EMBL" id="JAPWDV010000001">
    <property type="protein sequence ID" value="KAJ6225025.1"/>
    <property type="molecule type" value="Genomic_DNA"/>
</dbReference>
<name>A0A9Q0RST4_BLOTA</name>
<keyword evidence="3" id="KW-1185">Reference proteome</keyword>
<feature type="transmembrane region" description="Helical" evidence="1">
    <location>
        <begin position="84"/>
        <end position="101"/>
    </location>
</feature>
<comment type="caution">
    <text evidence="2">The sequence shown here is derived from an EMBL/GenBank/DDBJ whole genome shotgun (WGS) entry which is preliminary data.</text>
</comment>
<evidence type="ECO:0000313" key="3">
    <source>
        <dbReference type="Proteomes" id="UP001142055"/>
    </source>
</evidence>
<dbReference type="AlphaFoldDB" id="A0A9Q0RST4"/>
<proteinExistence type="predicted"/>